<dbReference type="AlphaFoldDB" id="A0A7G3G9A6"/>
<proteinExistence type="predicted"/>
<reference evidence="2 3" key="1">
    <citation type="submission" date="2018-01" db="EMBL/GenBank/DDBJ databases">
        <title>Genome sequence of Iodobacter sp. strain PCH194 isolated from Indian Trans-Himalaya.</title>
        <authorList>
            <person name="Kumar V."/>
            <person name="Thakur V."/>
            <person name="Kumar S."/>
            <person name="Singh D."/>
        </authorList>
    </citation>
    <scope>NUCLEOTIDE SEQUENCE [LARGE SCALE GENOMIC DNA]</scope>
    <source>
        <strain evidence="2 3">PCH194</strain>
    </source>
</reference>
<evidence type="ECO:0000313" key="2">
    <source>
        <dbReference type="EMBL" id="QBC44080.1"/>
    </source>
</evidence>
<keyword evidence="3" id="KW-1185">Reference proteome</keyword>
<name>A0A7G3G9A6_9NEIS</name>
<dbReference type="NCBIfam" id="NF045609">
    <property type="entry name" value="EpsI_type_B"/>
    <property type="match status" value="1"/>
</dbReference>
<dbReference type="NCBIfam" id="TIGR02914">
    <property type="entry name" value="EpsI_fam"/>
    <property type="match status" value="1"/>
</dbReference>
<dbReference type="InterPro" id="IPR014263">
    <property type="entry name" value="Methanolan_biosynth_EpsI"/>
</dbReference>
<gene>
    <name evidence="2" type="primary">epsI</name>
    <name evidence="2" type="ORF">C1H71_11445</name>
</gene>
<evidence type="ECO:0000313" key="3">
    <source>
        <dbReference type="Proteomes" id="UP000515917"/>
    </source>
</evidence>
<sequence>MQELKKMLNLKKNKYALVIATALFLSAVLGYTLTPKNAMADTKPKIDLEKSIPKTFADWTQDTRVVPISKNPELQEKLDNLYSQIVNRTYINAKGEQIMLSIAYGRDQGGDGSQVHRPEYCYPAQGFELKNTHDGKLKYKNDYIPVRRLLAVNGSRTEPISYWITVGETALRSGFDRKLAQISYGLKGTIPDGLLFRVSNISTEIDASYQLQEKFTNDLLNNVDKQTRVRLAGNLNGE</sequence>
<dbReference type="RefSeq" id="WP_130106634.1">
    <property type="nucleotide sequence ID" value="NZ_CP025781.1"/>
</dbReference>
<dbReference type="EMBL" id="CP025781">
    <property type="protein sequence ID" value="QBC44080.1"/>
    <property type="molecule type" value="Genomic_DNA"/>
</dbReference>
<dbReference type="KEGG" id="ifl:C1H71_11445"/>
<organism evidence="2 3">
    <name type="scientific">Iodobacter fluviatilis</name>
    <dbReference type="NCBI Taxonomy" id="537"/>
    <lineage>
        <taxon>Bacteria</taxon>
        <taxon>Pseudomonadati</taxon>
        <taxon>Pseudomonadota</taxon>
        <taxon>Betaproteobacteria</taxon>
        <taxon>Neisseriales</taxon>
        <taxon>Chitinibacteraceae</taxon>
        <taxon>Iodobacter</taxon>
    </lineage>
</organism>
<feature type="domain" description="Methanolan biosynthesis EpsI" evidence="1">
    <location>
        <begin position="17"/>
        <end position="224"/>
    </location>
</feature>
<accession>A0A7G3G9A6</accession>
<protein>
    <submittedName>
        <fullName evidence="2">EpsI family protein</fullName>
    </submittedName>
</protein>
<dbReference type="Pfam" id="PF11984">
    <property type="entry name" value="DUF3485"/>
    <property type="match status" value="1"/>
</dbReference>
<dbReference type="Proteomes" id="UP000515917">
    <property type="component" value="Chromosome"/>
</dbReference>
<evidence type="ECO:0000259" key="1">
    <source>
        <dbReference type="Pfam" id="PF11984"/>
    </source>
</evidence>
<dbReference type="InterPro" id="IPR054653">
    <property type="entry name" value="EpsI_type_B_pred"/>
</dbReference>